<name>A0A0T6BEE8_9SCAR</name>
<dbReference type="Gene3D" id="6.10.140.2220">
    <property type="match status" value="1"/>
</dbReference>
<reference evidence="13 14" key="1">
    <citation type="submission" date="2015-09" db="EMBL/GenBank/DDBJ databases">
        <title>Draft genome of the scarab beetle Oryctes borbonicus.</title>
        <authorList>
            <person name="Meyer J.M."/>
            <person name="Markov G.V."/>
            <person name="Baskaran P."/>
            <person name="Herrmann M."/>
            <person name="Sommer R.J."/>
            <person name="Roedelsperger C."/>
        </authorList>
    </citation>
    <scope>NUCLEOTIDE SEQUENCE [LARGE SCALE GENOMIC DNA]</scope>
    <source>
        <strain evidence="13">OB123</strain>
        <tissue evidence="13">Whole animal</tissue>
    </source>
</reference>
<evidence type="ECO:0000256" key="1">
    <source>
        <dbReference type="ARBA" id="ARBA00022603"/>
    </source>
</evidence>
<dbReference type="SUPFAM" id="SSF144232">
    <property type="entry name" value="HIT/MYND zinc finger-like"/>
    <property type="match status" value="1"/>
</dbReference>
<accession>A0A0T6BEE8</accession>
<dbReference type="PROSITE" id="PS50280">
    <property type="entry name" value="SET"/>
    <property type="match status" value="1"/>
</dbReference>
<dbReference type="InterPro" id="IPR002893">
    <property type="entry name" value="Znf_MYND"/>
</dbReference>
<keyword evidence="3" id="KW-0949">S-adenosyl-L-methionine</keyword>
<evidence type="ECO:0000256" key="4">
    <source>
        <dbReference type="ARBA" id="ARBA00022723"/>
    </source>
</evidence>
<evidence type="ECO:0000256" key="3">
    <source>
        <dbReference type="ARBA" id="ARBA00022691"/>
    </source>
</evidence>
<keyword evidence="14" id="KW-1185">Reference proteome</keyword>
<evidence type="ECO:0000259" key="11">
    <source>
        <dbReference type="PROSITE" id="PS50280"/>
    </source>
</evidence>
<comment type="function">
    <text evidence="7">Protein-lysine N-methyltransferase. Monomethylates PRMT5, modulating its transcriptional activity. May also act as a histone methyltransferase. Plays a critical role in cardiac development. Acts as a key epigenetic regulator of gene expression during cardiac development via its dual activities as a methyltransferase and negative regulator of HDAC1.</text>
</comment>
<dbReference type="PANTHER" id="PTHR46165:SF6">
    <property type="entry name" value="SET AND MYND DOMAIN-CONTAINING PROTEIN 4-LIKE PROTEIN"/>
    <property type="match status" value="1"/>
</dbReference>
<evidence type="ECO:0000256" key="10">
    <source>
        <dbReference type="PROSITE-ProRule" id="PRU00134"/>
    </source>
</evidence>
<dbReference type="EMBL" id="LJIG01001267">
    <property type="protein sequence ID" value="KRT85673.1"/>
    <property type="molecule type" value="Genomic_DNA"/>
</dbReference>
<dbReference type="Gene3D" id="2.170.270.10">
    <property type="entry name" value="SET domain"/>
    <property type="match status" value="1"/>
</dbReference>
<keyword evidence="1" id="KW-0489">Methyltransferase</keyword>
<dbReference type="GO" id="GO:0008276">
    <property type="term" value="F:protein methyltransferase activity"/>
    <property type="evidence" value="ECO:0007669"/>
    <property type="project" value="UniProtKB-ARBA"/>
</dbReference>
<evidence type="ECO:0000256" key="8">
    <source>
        <dbReference type="ARBA" id="ARBA00093635"/>
    </source>
</evidence>
<dbReference type="InterPro" id="IPR001214">
    <property type="entry name" value="SET_dom"/>
</dbReference>
<dbReference type="OrthoDB" id="5945798at2759"/>
<keyword evidence="5 10" id="KW-0863">Zinc-finger</keyword>
<dbReference type="GO" id="GO:0005634">
    <property type="term" value="C:nucleus"/>
    <property type="evidence" value="ECO:0007669"/>
    <property type="project" value="TreeGrafter"/>
</dbReference>
<dbReference type="GO" id="GO:0042826">
    <property type="term" value="F:histone deacetylase binding"/>
    <property type="evidence" value="ECO:0007669"/>
    <property type="project" value="TreeGrafter"/>
</dbReference>
<dbReference type="GO" id="GO:0008270">
    <property type="term" value="F:zinc ion binding"/>
    <property type="evidence" value="ECO:0007669"/>
    <property type="project" value="UniProtKB-KW"/>
</dbReference>
<evidence type="ECO:0000256" key="6">
    <source>
        <dbReference type="ARBA" id="ARBA00022833"/>
    </source>
</evidence>
<dbReference type="Gene3D" id="1.10.220.160">
    <property type="match status" value="1"/>
</dbReference>
<dbReference type="SUPFAM" id="SSF82199">
    <property type="entry name" value="SET domain"/>
    <property type="match status" value="1"/>
</dbReference>
<dbReference type="Pfam" id="PF00856">
    <property type="entry name" value="SET"/>
    <property type="match status" value="1"/>
</dbReference>
<dbReference type="CDD" id="cd10536">
    <property type="entry name" value="SET_SMYD4"/>
    <property type="match status" value="1"/>
</dbReference>
<evidence type="ECO:0000259" key="12">
    <source>
        <dbReference type="PROSITE" id="PS50865"/>
    </source>
</evidence>
<feature type="non-terminal residue" evidence="13">
    <location>
        <position position="1"/>
    </location>
</feature>
<dbReference type="GO" id="GO:0032259">
    <property type="term" value="P:methylation"/>
    <property type="evidence" value="ECO:0007669"/>
    <property type="project" value="UniProtKB-KW"/>
</dbReference>
<evidence type="ECO:0000313" key="13">
    <source>
        <dbReference type="EMBL" id="KRT85673.1"/>
    </source>
</evidence>
<evidence type="ECO:0000313" key="14">
    <source>
        <dbReference type="Proteomes" id="UP000051574"/>
    </source>
</evidence>
<dbReference type="InterPro" id="IPR052097">
    <property type="entry name" value="SET-MYND_domain_protein"/>
</dbReference>
<dbReference type="AlphaFoldDB" id="A0A0T6BEE8"/>
<organism evidence="13 14">
    <name type="scientific">Oryctes borbonicus</name>
    <dbReference type="NCBI Taxonomy" id="1629725"/>
    <lineage>
        <taxon>Eukaryota</taxon>
        <taxon>Metazoa</taxon>
        <taxon>Ecdysozoa</taxon>
        <taxon>Arthropoda</taxon>
        <taxon>Hexapoda</taxon>
        <taxon>Insecta</taxon>
        <taxon>Pterygota</taxon>
        <taxon>Neoptera</taxon>
        <taxon>Endopterygota</taxon>
        <taxon>Coleoptera</taxon>
        <taxon>Polyphaga</taxon>
        <taxon>Scarabaeiformia</taxon>
        <taxon>Scarabaeidae</taxon>
        <taxon>Dynastinae</taxon>
        <taxon>Oryctes</taxon>
    </lineage>
</organism>
<dbReference type="InterPro" id="IPR046341">
    <property type="entry name" value="SET_dom_sf"/>
</dbReference>
<feature type="domain" description="MYND-type" evidence="12">
    <location>
        <begin position="103"/>
        <end position="142"/>
    </location>
</feature>
<feature type="domain" description="SET" evidence="11">
    <location>
        <begin position="58"/>
        <end position="325"/>
    </location>
</feature>
<dbReference type="InterPro" id="IPR044421">
    <property type="entry name" value="SMYD4_SET"/>
</dbReference>
<dbReference type="GO" id="GO:0005737">
    <property type="term" value="C:cytoplasm"/>
    <property type="evidence" value="ECO:0007669"/>
    <property type="project" value="TreeGrafter"/>
</dbReference>
<evidence type="ECO:0000256" key="7">
    <source>
        <dbReference type="ARBA" id="ARBA00093423"/>
    </source>
</evidence>
<dbReference type="GO" id="GO:0008170">
    <property type="term" value="F:N-methyltransferase activity"/>
    <property type="evidence" value="ECO:0007669"/>
    <property type="project" value="UniProtKB-ARBA"/>
</dbReference>
<evidence type="ECO:0000256" key="5">
    <source>
        <dbReference type="ARBA" id="ARBA00022771"/>
    </source>
</evidence>
<keyword evidence="6" id="KW-0862">Zinc</keyword>
<keyword evidence="2" id="KW-0808">Transferase</keyword>
<sequence>KMDIAAAFENKYPSHLHEKLKLREEKARAFLPAQPPFVYHTQAPIHGASNSLIECACAKVTIRDSKALGRYVVATETIQIGEVVAVERPYAHVLLENCLQEHCYWCLKLGYSWKPCDNCVYAMFCSNDCYKEAWHSFHKYECPILATLYALEVSKLPLLALRIAIMARDRYTDILEGKYDNPAIPSPFYKSQRYQEIHLLAANTSLRTVSDLFSKAVTAAVIRYIVQISSPLHAELVGDYRVFDELVMRHLQTGPTNFHEISEAEDGGDEKGFNPSEIGAGAYAFLSLFNHSCDPNVVRHCHGAQIVVRAIRMIHKDEQLFDNYGYHYAMMKKTDRKRVDSVCLVTCYKEFLQSANFPFKVRTDYGCNKQRKNCKKIFFNNR</sequence>
<gene>
    <name evidence="13" type="ORF">AMK59_1572</name>
</gene>
<evidence type="ECO:0000256" key="9">
    <source>
        <dbReference type="ARBA" id="ARBA00093680"/>
    </source>
</evidence>
<protein>
    <recommendedName>
        <fullName evidence="8">Protein-lysine N-methyltransferase SMYD4</fullName>
    </recommendedName>
    <alternativeName>
        <fullName evidence="9">SET and MYND domain-containing protein 4</fullName>
    </alternativeName>
</protein>
<comment type="caution">
    <text evidence="13">The sequence shown here is derived from an EMBL/GenBank/DDBJ whole genome shotgun (WGS) entry which is preliminary data.</text>
</comment>
<dbReference type="GO" id="GO:0008757">
    <property type="term" value="F:S-adenosylmethionine-dependent methyltransferase activity"/>
    <property type="evidence" value="ECO:0007669"/>
    <property type="project" value="UniProtKB-ARBA"/>
</dbReference>
<proteinExistence type="predicted"/>
<dbReference type="PROSITE" id="PS50865">
    <property type="entry name" value="ZF_MYND_2"/>
    <property type="match status" value="1"/>
</dbReference>
<dbReference type="PANTHER" id="PTHR46165">
    <property type="entry name" value="SET AND MYND DOMAIN-CONTAINING PROTEIN 4"/>
    <property type="match status" value="1"/>
</dbReference>
<dbReference type="Proteomes" id="UP000051574">
    <property type="component" value="Unassembled WGS sequence"/>
</dbReference>
<keyword evidence="4" id="KW-0479">Metal-binding</keyword>
<evidence type="ECO:0000256" key="2">
    <source>
        <dbReference type="ARBA" id="ARBA00022679"/>
    </source>
</evidence>